<reference evidence="1 2" key="1">
    <citation type="submission" date="2016-01" db="EMBL/GenBank/DDBJ databases">
        <title>High potential of lignocellulose degradation of a new Verrucomicrobia species.</title>
        <authorList>
            <person name="Wang Y."/>
            <person name="Shi Y."/>
            <person name="Qiu Z."/>
            <person name="Liu S."/>
            <person name="Yang H."/>
        </authorList>
    </citation>
    <scope>NUCLEOTIDE SEQUENCE [LARGE SCALE GENOMIC DNA]</scope>
    <source>
        <strain evidence="1 2">TSB47</strain>
    </source>
</reference>
<evidence type="ECO:0000313" key="1">
    <source>
        <dbReference type="EMBL" id="OAM89355.1"/>
    </source>
</evidence>
<organism evidence="1 2">
    <name type="scientific">Termitidicoccus mucosus</name>
    <dbReference type="NCBI Taxonomy" id="1184151"/>
    <lineage>
        <taxon>Bacteria</taxon>
        <taxon>Pseudomonadati</taxon>
        <taxon>Verrucomicrobiota</taxon>
        <taxon>Opitutia</taxon>
        <taxon>Opitutales</taxon>
        <taxon>Opitutaceae</taxon>
        <taxon>Termitidicoccus</taxon>
    </lineage>
</organism>
<dbReference type="EMBL" id="LRRQ01000099">
    <property type="protein sequence ID" value="OAM89355.1"/>
    <property type="molecule type" value="Genomic_DNA"/>
</dbReference>
<dbReference type="RefSeq" id="WP_068770804.1">
    <property type="nucleotide sequence ID" value="NZ_CP109796.1"/>
</dbReference>
<sequence>MGSGKGGGGSSSYNYYGTIVGALCLGPSDEIYGIEVDDELKWEGSLSRSSSPNPVAVDVPDYGTIIFRWGLDTQLETDPVLFAENNTLGHRHPAYTGICYAILKDFLFGQERTTAPTVRFYIRRAPRQAIVAGEAAQLTDGQANVIAIIAELLTSDAGLGWTADMIDLPSFQAAAEIAQARNALTSVSLVLTKQAAAKAAITDLLAMVDGYPRPNRLTGKLEIGIWTPPEEIDVESLPVIDEAALNGRPKSKIETWDDVVTRWRCTYNDRTKNFKERSVKYDDPRARYAAGTKRPETLRRNLITRHAQAVSHLQAHAQRRGTPGAERTLSVRAARYDGLQVGDHVRVDIDPEPGGLQRLQVCRVLEITRREAGDEMQLKLEAERTLAPVTVLPPDDPLGPPAPPTPVPDIVYARFFSVPPSLAEGKANCVGILASRPGGMVTGYRIFFDKNSDDLFPRIGGTRSFALRGRLHAALADEDGDTTVSVEILDTFGDEIISENPGAVAASDDALLAIIIKPGVEAEPQSAPAGGGIMPFTINPPPPVVIVDDFGTGEDDAGIPWLEVCSCVEFVASAPGVLDVTVLRGRQGTAMREFVAGDEVWFIRRDQLAVVEHADFAELAATLDPVYFKLQPAEPARLRPLEDCAPRPFTFGLTSYEIPAGEFGLLVLDPPMGSFSGTLQVRVAAAGWQEVHYTLDGSDVTVESPDWPVESLWGIDEDAPRLPLTLDRSCRLRARGFERKPVSRATGRFTGRSTPEVEGYYTSGATTVPAVAHGVSYPGNVISYALRCTDTAATIHYRVHGYVKPGWQWQFKTAGGNVTVTSPGVLTTGWYTLPAGYSGEAFSTQGRWWLRVQAYATRSGYTDSITTDHYTNAFGGPKSPPTWPS</sequence>
<evidence type="ECO:0000313" key="2">
    <source>
        <dbReference type="Proteomes" id="UP000078486"/>
    </source>
</evidence>
<dbReference type="OrthoDB" id="5917852at2"/>
<gene>
    <name evidence="1" type="ORF">AW736_13975</name>
</gene>
<dbReference type="STRING" id="1184151.AW736_13975"/>
<keyword evidence="2" id="KW-1185">Reference proteome</keyword>
<dbReference type="AlphaFoldDB" id="A0A178IJC7"/>
<name>A0A178IJC7_9BACT</name>
<evidence type="ECO:0008006" key="3">
    <source>
        <dbReference type="Google" id="ProtNLM"/>
    </source>
</evidence>
<proteinExistence type="predicted"/>
<dbReference type="Proteomes" id="UP000078486">
    <property type="component" value="Unassembled WGS sequence"/>
</dbReference>
<protein>
    <recommendedName>
        <fullName evidence="3">Tip attachment protein J domain-containing protein</fullName>
    </recommendedName>
</protein>
<comment type="caution">
    <text evidence="1">The sequence shown here is derived from an EMBL/GenBank/DDBJ whole genome shotgun (WGS) entry which is preliminary data.</text>
</comment>
<accession>A0A178IJC7</accession>